<reference evidence="1 2" key="1">
    <citation type="submission" date="2009-07" db="EMBL/GenBank/DDBJ databases">
        <authorList>
            <person name="Madupu R."/>
            <person name="Sebastian Y."/>
            <person name="Durkin A.S."/>
            <person name="Torralba M."/>
            <person name="Methe B."/>
            <person name="Sutton G.G."/>
            <person name="Strausberg R.L."/>
            <person name="Nelson K.E."/>
        </authorList>
    </citation>
    <scope>NUCLEOTIDE SEQUENCE [LARGE SCALE GENOMIC DNA]</scope>
    <source>
        <strain evidence="1 2">ATCC 35580</strain>
    </source>
</reference>
<dbReference type="RefSeq" id="WP_006190313.1">
    <property type="nucleotide sequence ID" value="NZ_ACYH01000073.1"/>
</dbReference>
<dbReference type="STRING" id="596324.TREVI0001_0180"/>
<gene>
    <name evidence="1" type="ORF">TREVI0001_0180</name>
</gene>
<accession>C8PTT7</accession>
<evidence type="ECO:0000313" key="2">
    <source>
        <dbReference type="Proteomes" id="UP000004509"/>
    </source>
</evidence>
<name>C8PTT7_9SPIR</name>
<protein>
    <submittedName>
        <fullName evidence="1">Uncharacterized protein</fullName>
    </submittedName>
</protein>
<comment type="caution">
    <text evidence="1">The sequence shown here is derived from an EMBL/GenBank/DDBJ whole genome shotgun (WGS) entry which is preliminary data.</text>
</comment>
<dbReference type="Proteomes" id="UP000004509">
    <property type="component" value="Unassembled WGS sequence"/>
</dbReference>
<evidence type="ECO:0000313" key="1">
    <source>
        <dbReference type="EMBL" id="EEV19076.1"/>
    </source>
</evidence>
<sequence>MFDEHYIKSEPTELTLENSILKYSNSMENRKKLGNCSILMLPIENFRQQAPLSFFEGFRNLYIYLREKLGKEKFDLCIDKENIQELALHSDEFRLGIFILESFLAPVLVGLLVEYLKNILFAKNEDTVSVDLILSNKKEIEKGSIKISYKGSTNDMEKKILDQIILYDKNGIKNIYPESHRIDVLS</sequence>
<dbReference type="AlphaFoldDB" id="C8PTT7"/>
<organism evidence="1 2">
    <name type="scientific">Treponema vincentii ATCC 35580</name>
    <dbReference type="NCBI Taxonomy" id="596324"/>
    <lineage>
        <taxon>Bacteria</taxon>
        <taxon>Pseudomonadati</taxon>
        <taxon>Spirochaetota</taxon>
        <taxon>Spirochaetia</taxon>
        <taxon>Spirochaetales</taxon>
        <taxon>Treponemataceae</taxon>
        <taxon>Treponema</taxon>
    </lineage>
</organism>
<proteinExistence type="predicted"/>
<dbReference type="EMBL" id="ACYH01000073">
    <property type="protein sequence ID" value="EEV19076.1"/>
    <property type="molecule type" value="Genomic_DNA"/>
</dbReference>